<gene>
    <name evidence="3" type="ORF">GCM10011314_23650</name>
</gene>
<organism evidence="3 4">
    <name type="scientific">Knoellia flava</name>
    <dbReference type="NCBI Taxonomy" id="913969"/>
    <lineage>
        <taxon>Bacteria</taxon>
        <taxon>Bacillati</taxon>
        <taxon>Actinomycetota</taxon>
        <taxon>Actinomycetes</taxon>
        <taxon>Micrococcales</taxon>
        <taxon>Intrasporangiaceae</taxon>
        <taxon>Knoellia</taxon>
    </lineage>
</organism>
<reference evidence="3" key="2">
    <citation type="submission" date="2020-09" db="EMBL/GenBank/DDBJ databases">
        <authorList>
            <person name="Sun Q."/>
            <person name="Zhou Y."/>
        </authorList>
    </citation>
    <scope>NUCLEOTIDE SEQUENCE</scope>
    <source>
        <strain evidence="3">CGMCC 1.10749</strain>
    </source>
</reference>
<proteinExistence type="predicted"/>
<evidence type="ECO:0000259" key="2">
    <source>
        <dbReference type="Pfam" id="PF01551"/>
    </source>
</evidence>
<dbReference type="GO" id="GO:0004222">
    <property type="term" value="F:metalloendopeptidase activity"/>
    <property type="evidence" value="ECO:0007669"/>
    <property type="project" value="TreeGrafter"/>
</dbReference>
<dbReference type="Pfam" id="PF01551">
    <property type="entry name" value="Peptidase_M23"/>
    <property type="match status" value="1"/>
</dbReference>
<dbReference type="Proteomes" id="UP000628079">
    <property type="component" value="Unassembled WGS sequence"/>
</dbReference>
<feature type="domain" description="M23ase beta-sheet core" evidence="2">
    <location>
        <begin position="155"/>
        <end position="251"/>
    </location>
</feature>
<evidence type="ECO:0000313" key="4">
    <source>
        <dbReference type="Proteomes" id="UP000628079"/>
    </source>
</evidence>
<protein>
    <recommendedName>
        <fullName evidence="2">M23ase beta-sheet core domain-containing protein</fullName>
    </recommendedName>
</protein>
<dbReference type="PANTHER" id="PTHR21666">
    <property type="entry name" value="PEPTIDASE-RELATED"/>
    <property type="match status" value="1"/>
</dbReference>
<feature type="region of interest" description="Disordered" evidence="1">
    <location>
        <begin position="1"/>
        <end position="21"/>
    </location>
</feature>
<reference evidence="3" key="1">
    <citation type="journal article" date="2014" name="Int. J. Syst. Evol. Microbiol.">
        <title>Complete genome sequence of Corynebacterium casei LMG S-19264T (=DSM 44701T), isolated from a smear-ripened cheese.</title>
        <authorList>
            <consortium name="US DOE Joint Genome Institute (JGI-PGF)"/>
            <person name="Walter F."/>
            <person name="Albersmeier A."/>
            <person name="Kalinowski J."/>
            <person name="Ruckert C."/>
        </authorList>
    </citation>
    <scope>NUCLEOTIDE SEQUENCE</scope>
    <source>
        <strain evidence="3">CGMCC 1.10749</strain>
    </source>
</reference>
<dbReference type="SUPFAM" id="SSF51261">
    <property type="entry name" value="Duplicated hybrid motif"/>
    <property type="match status" value="1"/>
</dbReference>
<sequence>MSTPYEGRHRGRHRKPATSRVSRALHPGFVLPSAAAAALVVTATGASVAESAPVTLDLTAAQAQTARDQAATEVADQADLSSRRQQVALQTAAIQGRVTEQKRVARNNARVAAAAKAKAAAAAAAKAKAEREGKRWVMPIAGATFTSGYGMRWGRMHWGNDFGTAVGTPLRAMSKGTVTFVGHHGNMGKLVRIKYWDGTESYYAHMDSYSAHVGESVMPGDIVGRTGNTGRSTGPHLHLEIHPDGGGAVNPAPWLAAKGLQ</sequence>
<evidence type="ECO:0000256" key="1">
    <source>
        <dbReference type="SAM" id="MobiDB-lite"/>
    </source>
</evidence>
<dbReference type="InterPro" id="IPR011055">
    <property type="entry name" value="Dup_hybrid_motif"/>
</dbReference>
<dbReference type="CDD" id="cd12797">
    <property type="entry name" value="M23_peptidase"/>
    <property type="match status" value="1"/>
</dbReference>
<dbReference type="InterPro" id="IPR016047">
    <property type="entry name" value="M23ase_b-sheet_dom"/>
</dbReference>
<dbReference type="EMBL" id="BMEA01000002">
    <property type="protein sequence ID" value="GGB83286.1"/>
    <property type="molecule type" value="Genomic_DNA"/>
</dbReference>
<dbReference type="AlphaFoldDB" id="A0A8H9FVW3"/>
<accession>A0A8H9FVW3</accession>
<dbReference type="PANTHER" id="PTHR21666:SF270">
    <property type="entry name" value="MUREIN HYDROLASE ACTIVATOR ENVC"/>
    <property type="match status" value="1"/>
</dbReference>
<comment type="caution">
    <text evidence="3">The sequence shown here is derived from an EMBL/GenBank/DDBJ whole genome shotgun (WGS) entry which is preliminary data.</text>
</comment>
<name>A0A8H9FVW3_9MICO</name>
<dbReference type="InterPro" id="IPR050570">
    <property type="entry name" value="Cell_wall_metabolism_enzyme"/>
</dbReference>
<evidence type="ECO:0000313" key="3">
    <source>
        <dbReference type="EMBL" id="GGB83286.1"/>
    </source>
</evidence>
<dbReference type="Gene3D" id="2.70.70.10">
    <property type="entry name" value="Glucose Permease (Domain IIA)"/>
    <property type="match status" value="1"/>
</dbReference>